<dbReference type="AlphaFoldDB" id="A0A200Q868"/>
<name>A0A200Q868_MACCD</name>
<sequence>MADLSSSRSTDEYQIKNFSSSDGFLSSSSFNTTNTTVTDNGFLSISINGETDNTHFIREKITSLDRVEDGLARARAAIRKAVRTRNYTSHREEDFIPTGSIYRNPYAFHQLRSKQHFISIFIDFR</sequence>
<dbReference type="EMBL" id="MVGT01002763">
    <property type="protein sequence ID" value="OVA06635.1"/>
    <property type="molecule type" value="Genomic_DNA"/>
</dbReference>
<accession>A0A200Q868</accession>
<dbReference type="InParanoid" id="A0A200Q868"/>
<dbReference type="STRING" id="56857.A0A200Q868"/>
<evidence type="ECO:0000313" key="2">
    <source>
        <dbReference type="Proteomes" id="UP000195402"/>
    </source>
</evidence>
<evidence type="ECO:0000313" key="1">
    <source>
        <dbReference type="EMBL" id="OVA06635.1"/>
    </source>
</evidence>
<organism evidence="1 2">
    <name type="scientific">Macleaya cordata</name>
    <name type="common">Five-seeded plume-poppy</name>
    <name type="synonym">Bocconia cordata</name>
    <dbReference type="NCBI Taxonomy" id="56857"/>
    <lineage>
        <taxon>Eukaryota</taxon>
        <taxon>Viridiplantae</taxon>
        <taxon>Streptophyta</taxon>
        <taxon>Embryophyta</taxon>
        <taxon>Tracheophyta</taxon>
        <taxon>Spermatophyta</taxon>
        <taxon>Magnoliopsida</taxon>
        <taxon>Ranunculales</taxon>
        <taxon>Papaveraceae</taxon>
        <taxon>Papaveroideae</taxon>
        <taxon>Macleaya</taxon>
    </lineage>
</organism>
<gene>
    <name evidence="1" type="ORF">BVC80_6941g2</name>
</gene>
<comment type="caution">
    <text evidence="1">The sequence shown here is derived from an EMBL/GenBank/DDBJ whole genome shotgun (WGS) entry which is preliminary data.</text>
</comment>
<dbReference type="OrthoDB" id="1750648at2759"/>
<dbReference type="Proteomes" id="UP000195402">
    <property type="component" value="Unassembled WGS sequence"/>
</dbReference>
<protein>
    <submittedName>
        <fullName evidence="1">Uncharacterized protein</fullName>
    </submittedName>
</protein>
<keyword evidence="2" id="KW-1185">Reference proteome</keyword>
<reference evidence="1 2" key="1">
    <citation type="journal article" date="2017" name="Mol. Plant">
        <title>The Genome of Medicinal Plant Macleaya cordata Provides New Insights into Benzylisoquinoline Alkaloids Metabolism.</title>
        <authorList>
            <person name="Liu X."/>
            <person name="Liu Y."/>
            <person name="Huang P."/>
            <person name="Ma Y."/>
            <person name="Qing Z."/>
            <person name="Tang Q."/>
            <person name="Cao H."/>
            <person name="Cheng P."/>
            <person name="Zheng Y."/>
            <person name="Yuan Z."/>
            <person name="Zhou Y."/>
            <person name="Liu J."/>
            <person name="Tang Z."/>
            <person name="Zhuo Y."/>
            <person name="Zhang Y."/>
            <person name="Yu L."/>
            <person name="Huang J."/>
            <person name="Yang P."/>
            <person name="Peng Q."/>
            <person name="Zhang J."/>
            <person name="Jiang W."/>
            <person name="Zhang Z."/>
            <person name="Lin K."/>
            <person name="Ro D.K."/>
            <person name="Chen X."/>
            <person name="Xiong X."/>
            <person name="Shang Y."/>
            <person name="Huang S."/>
            <person name="Zeng J."/>
        </authorList>
    </citation>
    <scope>NUCLEOTIDE SEQUENCE [LARGE SCALE GENOMIC DNA]</scope>
    <source>
        <strain evidence="2">cv. BLH2017</strain>
        <tissue evidence="1">Root</tissue>
    </source>
</reference>
<proteinExistence type="predicted"/>